<gene>
    <name evidence="3" type="ORF">LLUT_LOCUS842</name>
</gene>
<dbReference type="InterPro" id="IPR008906">
    <property type="entry name" value="HATC_C_dom"/>
</dbReference>
<organism evidence="3 4">
    <name type="scientific">Lupinus luteus</name>
    <name type="common">European yellow lupine</name>
    <dbReference type="NCBI Taxonomy" id="3873"/>
    <lineage>
        <taxon>Eukaryota</taxon>
        <taxon>Viridiplantae</taxon>
        <taxon>Streptophyta</taxon>
        <taxon>Embryophyta</taxon>
        <taxon>Tracheophyta</taxon>
        <taxon>Spermatophyta</taxon>
        <taxon>Magnoliopsida</taxon>
        <taxon>eudicotyledons</taxon>
        <taxon>Gunneridae</taxon>
        <taxon>Pentapetalae</taxon>
        <taxon>rosids</taxon>
        <taxon>fabids</taxon>
        <taxon>Fabales</taxon>
        <taxon>Fabaceae</taxon>
        <taxon>Papilionoideae</taxon>
        <taxon>50 kb inversion clade</taxon>
        <taxon>genistoids sensu lato</taxon>
        <taxon>core genistoids</taxon>
        <taxon>Genisteae</taxon>
        <taxon>Lupinus</taxon>
    </lineage>
</organism>
<feature type="domain" description="HAT C-terminal dimerisation" evidence="2">
    <location>
        <begin position="244"/>
        <end position="312"/>
    </location>
</feature>
<dbReference type="EMBL" id="CAXHTB010000001">
    <property type="protein sequence ID" value="CAL0299782.1"/>
    <property type="molecule type" value="Genomic_DNA"/>
</dbReference>
<keyword evidence="4" id="KW-1185">Reference proteome</keyword>
<name>A0AAV1VS71_LUPLU</name>
<dbReference type="Pfam" id="PF05699">
    <property type="entry name" value="Dimer_Tnp_hAT"/>
    <property type="match status" value="1"/>
</dbReference>
<dbReference type="Proteomes" id="UP001497480">
    <property type="component" value="Unassembled WGS sequence"/>
</dbReference>
<dbReference type="SUPFAM" id="SSF53098">
    <property type="entry name" value="Ribonuclease H-like"/>
    <property type="match status" value="1"/>
</dbReference>
<accession>A0AAV1VS71</accession>
<evidence type="ECO:0000313" key="4">
    <source>
        <dbReference type="Proteomes" id="UP001497480"/>
    </source>
</evidence>
<protein>
    <recommendedName>
        <fullName evidence="2">HAT C-terminal dimerisation domain-containing protein</fullName>
    </recommendedName>
</protein>
<evidence type="ECO:0000256" key="1">
    <source>
        <dbReference type="SAM" id="MobiDB-lite"/>
    </source>
</evidence>
<dbReference type="PANTHER" id="PTHR32166">
    <property type="entry name" value="OSJNBA0013A04.12 PROTEIN"/>
    <property type="match status" value="1"/>
</dbReference>
<dbReference type="AlphaFoldDB" id="A0AAV1VS71"/>
<evidence type="ECO:0000259" key="2">
    <source>
        <dbReference type="Pfam" id="PF05699"/>
    </source>
</evidence>
<reference evidence="3 4" key="1">
    <citation type="submission" date="2024-03" db="EMBL/GenBank/DDBJ databases">
        <authorList>
            <person name="Martinez-Hernandez J."/>
        </authorList>
    </citation>
    <scope>NUCLEOTIDE SEQUENCE [LARGE SCALE GENOMIC DNA]</scope>
</reference>
<dbReference type="GO" id="GO:0046983">
    <property type="term" value="F:protein dimerization activity"/>
    <property type="evidence" value="ECO:0007669"/>
    <property type="project" value="InterPro"/>
</dbReference>
<sequence length="422" mass="49564">MFQDIGKLPEVTDTVSHAASITKYLYNHCHPLYLMRQFTHEKEILRPAPTRFATNFIALQSILGQKDALRALVTSREWTSSTYSKDAKAKKCVEQVLDSNFWKQCADIVKITEPLVRVLRIVDSEDKPTMGFLYQAFFKAKHEMERRFQRNKTKIKTYLEIMDSRWDLQLKRNLNPAGYWLNPQCFFNVEEFEKHKFTTSGLLDVFEKYAHGDPDLLDKLTSEMRIYKDAELDFGRPTAIRERSKVMPDQWWETYGCHTPNLQRLAVRVLSQTCSASGCERNWSVFENIHTKKRNRLEHQKLNDLVFVRYNLRLQQRSHLRHQNYDPINLETFEDHSHFILEESPPFLTVEEIEALRNDLANISIQPSLDDNDQLNLEDDDDEAQLNPMENVNMDDDNVGQASGSNDEEMKPRYETTLTPWC</sequence>
<proteinExistence type="predicted"/>
<evidence type="ECO:0000313" key="3">
    <source>
        <dbReference type="EMBL" id="CAL0299782.1"/>
    </source>
</evidence>
<dbReference type="InterPro" id="IPR012337">
    <property type="entry name" value="RNaseH-like_sf"/>
</dbReference>
<feature type="region of interest" description="Disordered" evidence="1">
    <location>
        <begin position="387"/>
        <end position="422"/>
    </location>
</feature>
<comment type="caution">
    <text evidence="3">The sequence shown here is derived from an EMBL/GenBank/DDBJ whole genome shotgun (WGS) entry which is preliminary data.</text>
</comment>
<dbReference type="PANTHER" id="PTHR32166:SF88">
    <property type="entry name" value="HAT TRANSPOSON SUPERFAMILY"/>
    <property type="match status" value="1"/>
</dbReference>